<dbReference type="PANTHER" id="PTHR46096">
    <property type="entry name" value="PERFORIN-1"/>
    <property type="match status" value="1"/>
</dbReference>
<keyword evidence="8" id="KW-1015">Disulfide bond</keyword>
<keyword evidence="5 9" id="KW-0732">Signal</keyword>
<evidence type="ECO:0000256" key="8">
    <source>
        <dbReference type="ARBA" id="ARBA00023157"/>
    </source>
</evidence>
<dbReference type="GO" id="GO:0051607">
    <property type="term" value="P:defense response to virus"/>
    <property type="evidence" value="ECO:0007669"/>
    <property type="project" value="TreeGrafter"/>
</dbReference>
<organism evidence="12 13">
    <name type="scientific">Chiloscyllium punctatum</name>
    <name type="common">Brownbanded bambooshark</name>
    <name type="synonym">Hemiscyllium punctatum</name>
    <dbReference type="NCBI Taxonomy" id="137246"/>
    <lineage>
        <taxon>Eukaryota</taxon>
        <taxon>Metazoa</taxon>
        <taxon>Chordata</taxon>
        <taxon>Craniata</taxon>
        <taxon>Vertebrata</taxon>
        <taxon>Chondrichthyes</taxon>
        <taxon>Elasmobranchii</taxon>
        <taxon>Galeomorphii</taxon>
        <taxon>Galeoidea</taxon>
        <taxon>Orectolobiformes</taxon>
        <taxon>Hemiscylliidae</taxon>
        <taxon>Chiloscyllium</taxon>
    </lineage>
</organism>
<evidence type="ECO:0000256" key="7">
    <source>
        <dbReference type="ARBA" id="ARBA00023136"/>
    </source>
</evidence>
<evidence type="ECO:0000256" key="9">
    <source>
        <dbReference type="SAM" id="SignalP"/>
    </source>
</evidence>
<dbReference type="OMA" id="LCKNALQ"/>
<dbReference type="GO" id="GO:0005576">
    <property type="term" value="C:extracellular region"/>
    <property type="evidence" value="ECO:0007669"/>
    <property type="project" value="UniProtKB-SubCell"/>
</dbReference>
<dbReference type="AlphaFoldDB" id="A0A401RKH4"/>
<dbReference type="GO" id="GO:0001771">
    <property type="term" value="P:immunological synapse formation"/>
    <property type="evidence" value="ECO:0007669"/>
    <property type="project" value="TreeGrafter"/>
</dbReference>
<comment type="similarity">
    <text evidence="3">Belongs to the complement C6/C7/C8/C9 family.</text>
</comment>
<evidence type="ECO:0000256" key="5">
    <source>
        <dbReference type="ARBA" id="ARBA00022729"/>
    </source>
</evidence>
<dbReference type="GO" id="GO:0031640">
    <property type="term" value="P:killing of cells of another organism"/>
    <property type="evidence" value="ECO:0007669"/>
    <property type="project" value="UniProtKB-KW"/>
</dbReference>
<comment type="caution">
    <text evidence="12">The sequence shown here is derived from an EMBL/GenBank/DDBJ whole genome shotgun (WGS) entry which is preliminary data.</text>
</comment>
<dbReference type="SMART" id="SM00457">
    <property type="entry name" value="MACPF"/>
    <property type="match status" value="1"/>
</dbReference>
<evidence type="ECO:0000313" key="13">
    <source>
        <dbReference type="Proteomes" id="UP000287033"/>
    </source>
</evidence>
<keyword evidence="7" id="KW-0472">Membrane</keyword>
<dbReference type="Proteomes" id="UP000287033">
    <property type="component" value="Unassembled WGS sequence"/>
</dbReference>
<dbReference type="EMBL" id="BEZZ01005991">
    <property type="protein sequence ID" value="GCC18643.1"/>
    <property type="molecule type" value="Genomic_DNA"/>
</dbReference>
<dbReference type="PROSITE" id="PS51412">
    <property type="entry name" value="MACPF_2"/>
    <property type="match status" value="1"/>
</dbReference>
<dbReference type="GO" id="GO:0022829">
    <property type="term" value="F:wide pore channel activity"/>
    <property type="evidence" value="ECO:0007669"/>
    <property type="project" value="TreeGrafter"/>
</dbReference>
<evidence type="ECO:0000259" key="10">
    <source>
        <dbReference type="PROSITE" id="PS50004"/>
    </source>
</evidence>
<dbReference type="PROSITE" id="PS00279">
    <property type="entry name" value="MACPF_1"/>
    <property type="match status" value="1"/>
</dbReference>
<keyword evidence="4" id="KW-0964">Secreted</keyword>
<feature type="chain" id="PRO_5019444093" description="Perforin-1" evidence="9">
    <location>
        <begin position="29"/>
        <end position="573"/>
    </location>
</feature>
<evidence type="ECO:0000256" key="4">
    <source>
        <dbReference type="ARBA" id="ARBA00022525"/>
    </source>
</evidence>
<keyword evidence="13" id="KW-1185">Reference proteome</keyword>
<evidence type="ECO:0000256" key="1">
    <source>
        <dbReference type="ARBA" id="ARBA00004370"/>
    </source>
</evidence>
<dbReference type="InterPro" id="IPR020864">
    <property type="entry name" value="MACPF"/>
</dbReference>
<proteinExistence type="inferred from homology"/>
<feature type="domain" description="C2" evidence="10">
    <location>
        <begin position="405"/>
        <end position="521"/>
    </location>
</feature>
<dbReference type="Pfam" id="PF00168">
    <property type="entry name" value="C2"/>
    <property type="match status" value="1"/>
</dbReference>
<dbReference type="InterPro" id="IPR000008">
    <property type="entry name" value="C2_dom"/>
</dbReference>
<dbReference type="GO" id="GO:0016020">
    <property type="term" value="C:membrane"/>
    <property type="evidence" value="ECO:0007669"/>
    <property type="project" value="UniProtKB-SubCell"/>
</dbReference>
<reference evidence="12 13" key="1">
    <citation type="journal article" date="2018" name="Nat. Ecol. Evol.">
        <title>Shark genomes provide insights into elasmobranch evolution and the origin of vertebrates.</title>
        <authorList>
            <person name="Hara Y"/>
            <person name="Yamaguchi K"/>
            <person name="Onimaru K"/>
            <person name="Kadota M"/>
            <person name="Koyanagi M"/>
            <person name="Keeley SD"/>
            <person name="Tatsumi K"/>
            <person name="Tanaka K"/>
            <person name="Motone F"/>
            <person name="Kageyama Y"/>
            <person name="Nozu R"/>
            <person name="Adachi N"/>
            <person name="Nishimura O"/>
            <person name="Nakagawa R"/>
            <person name="Tanegashima C"/>
            <person name="Kiyatake I"/>
            <person name="Matsumoto R"/>
            <person name="Murakumo K"/>
            <person name="Nishida K"/>
            <person name="Terakita A"/>
            <person name="Kuratani S"/>
            <person name="Sato K"/>
            <person name="Hyodo S Kuraku.S."/>
        </authorList>
    </citation>
    <scope>NUCLEOTIDE SEQUENCE [LARGE SCALE GENOMIC DNA]</scope>
</reference>
<name>A0A401RKH4_CHIPU</name>
<dbReference type="SUPFAM" id="SSF49562">
    <property type="entry name" value="C2 domain (Calcium/lipid-binding domain, CaLB)"/>
    <property type="match status" value="1"/>
</dbReference>
<evidence type="ECO:0000313" key="12">
    <source>
        <dbReference type="EMBL" id="GCC18643.1"/>
    </source>
</evidence>
<dbReference type="OrthoDB" id="1366754at2759"/>
<feature type="domain" description="MACPF" evidence="11">
    <location>
        <begin position="34"/>
        <end position="379"/>
    </location>
</feature>
<gene>
    <name evidence="12" type="ORF">chiPu_0022115</name>
</gene>
<protein>
    <recommendedName>
        <fullName evidence="14">Perforin-1</fullName>
    </recommendedName>
</protein>
<evidence type="ECO:0008006" key="14">
    <source>
        <dbReference type="Google" id="ProtNLM"/>
    </source>
</evidence>
<feature type="signal peptide" evidence="9">
    <location>
        <begin position="1"/>
        <end position="28"/>
    </location>
</feature>
<keyword evidence="6" id="KW-0204">Cytolysis</keyword>
<dbReference type="InterPro" id="IPR052784">
    <property type="entry name" value="Perforin-1_pore-forming"/>
</dbReference>
<dbReference type="GO" id="GO:0001913">
    <property type="term" value="P:T cell mediated cytotoxicity"/>
    <property type="evidence" value="ECO:0007669"/>
    <property type="project" value="TreeGrafter"/>
</dbReference>
<evidence type="ECO:0000256" key="3">
    <source>
        <dbReference type="ARBA" id="ARBA00009214"/>
    </source>
</evidence>
<dbReference type="SMART" id="SM00239">
    <property type="entry name" value="C2"/>
    <property type="match status" value="1"/>
</dbReference>
<dbReference type="Gene3D" id="2.60.40.150">
    <property type="entry name" value="C2 domain"/>
    <property type="match status" value="1"/>
</dbReference>
<sequence length="573" mass="61789">MPGRLPRPAAPPLVCLLLLSLAARGARGVCETGSAHECQAAEFVPGAQLAGEGYDVVTLRTTGAFVVDVDAWRNANGSCVLCRNELLGGARQRLPLALVDWRAQSSCRRALSSQLYRSAAELVETADSALTNDWRADLRLPVRPNAGVQLVLAGSHSKVVTFGTDRARSDRYSFTSQGFQCLYYRYRVREQPPLAPDFDRALTHLPGELTNASRPLYRQLVATYGTHYLRSVQLGGSLRDVTAFRTCKLASGGFTAEEAKDCLKLEATATVEGVVNAGAGFNRCREMARSLGGAAKVHQVLGDRETVVRGGQAQQGRDLFFGAGGAAVFARWADSLPAQPGAVSYALAPLHHLLPASHPARESLRRYLGEYVGANALLQQCGRGVPCPAGSYRDPRRPCSCLCREGGGLDRSCCPREKGLGRLVVTVKEGRDLWGDVFSGTDGYAVVRYGQAQARTPVVWNNNNPTWDAELDLGTVQLTSGHRLTVEVWDSERRGRDDLLGSCQRPQLTAGVHPQVCYLKYGKVSYAVSLTCLPHLGGSTCQDYAPRPDGTAFGPLLPAARPSRTPPLAVVYP</sequence>
<evidence type="ECO:0000256" key="6">
    <source>
        <dbReference type="ARBA" id="ARBA00022852"/>
    </source>
</evidence>
<dbReference type="PROSITE" id="PS50004">
    <property type="entry name" value="C2"/>
    <property type="match status" value="1"/>
</dbReference>
<accession>A0A401RKH4</accession>
<dbReference type="InterPro" id="IPR035892">
    <property type="entry name" value="C2_domain_sf"/>
</dbReference>
<dbReference type="PANTHER" id="PTHR46096:SF3">
    <property type="entry name" value="PERFORIN-1"/>
    <property type="match status" value="1"/>
</dbReference>
<evidence type="ECO:0000256" key="2">
    <source>
        <dbReference type="ARBA" id="ARBA00004613"/>
    </source>
</evidence>
<evidence type="ECO:0000259" key="11">
    <source>
        <dbReference type="PROSITE" id="PS51412"/>
    </source>
</evidence>
<dbReference type="InterPro" id="IPR020863">
    <property type="entry name" value="MACPF_CS"/>
</dbReference>
<comment type="subcellular location">
    <subcellularLocation>
        <location evidence="1">Membrane</location>
    </subcellularLocation>
    <subcellularLocation>
        <location evidence="2">Secreted</location>
    </subcellularLocation>
</comment>
<dbReference type="STRING" id="137246.A0A401RKH4"/>
<dbReference type="Pfam" id="PF01823">
    <property type="entry name" value="MACPF"/>
    <property type="match status" value="1"/>
</dbReference>